<gene>
    <name evidence="11" type="ORF">CRV04_08760</name>
</gene>
<evidence type="ECO:0000256" key="7">
    <source>
        <dbReference type="ARBA" id="ARBA00022989"/>
    </source>
</evidence>
<dbReference type="InterPro" id="IPR003594">
    <property type="entry name" value="HATPase_dom"/>
</dbReference>
<evidence type="ECO:0000256" key="2">
    <source>
        <dbReference type="ARBA" id="ARBA00004651"/>
    </source>
</evidence>
<dbReference type="InterPro" id="IPR004010">
    <property type="entry name" value="Double_Cache_2"/>
</dbReference>
<dbReference type="Gene3D" id="3.30.450.20">
    <property type="entry name" value="PAS domain"/>
    <property type="match status" value="2"/>
</dbReference>
<dbReference type="SUPFAM" id="SSF55874">
    <property type="entry name" value="ATPase domain of HSP90 chaperone/DNA topoisomerase II/histidine kinase"/>
    <property type="match status" value="1"/>
</dbReference>
<dbReference type="OrthoDB" id="5348736at2"/>
<dbReference type="AlphaFoldDB" id="A0A4Q0XP47"/>
<keyword evidence="5" id="KW-0597">Phosphoprotein</keyword>
<dbReference type="Gene3D" id="1.10.287.130">
    <property type="match status" value="1"/>
</dbReference>
<dbReference type="InterPro" id="IPR003661">
    <property type="entry name" value="HisK_dim/P_dom"/>
</dbReference>
<evidence type="ECO:0000256" key="8">
    <source>
        <dbReference type="ARBA" id="ARBA00023136"/>
    </source>
</evidence>
<dbReference type="InterPro" id="IPR036097">
    <property type="entry name" value="HisK_dim/P_sf"/>
</dbReference>
<dbReference type="InterPro" id="IPR004358">
    <property type="entry name" value="Sig_transdc_His_kin-like_C"/>
</dbReference>
<evidence type="ECO:0000256" key="6">
    <source>
        <dbReference type="ARBA" id="ARBA00022692"/>
    </source>
</evidence>
<dbReference type="SUPFAM" id="SSF47384">
    <property type="entry name" value="Homodimeric domain of signal transducing histidine kinase"/>
    <property type="match status" value="1"/>
</dbReference>
<dbReference type="SMART" id="SM00387">
    <property type="entry name" value="HATPase_c"/>
    <property type="match status" value="1"/>
</dbReference>
<comment type="caution">
    <text evidence="11">The sequence shown here is derived from an EMBL/GenBank/DDBJ whole genome shotgun (WGS) entry which is preliminary data.</text>
</comment>
<dbReference type="InterPro" id="IPR036890">
    <property type="entry name" value="HATPase_C_sf"/>
</dbReference>
<keyword evidence="6 9" id="KW-0812">Transmembrane</keyword>
<dbReference type="PANTHER" id="PTHR43065">
    <property type="entry name" value="SENSOR HISTIDINE KINASE"/>
    <property type="match status" value="1"/>
</dbReference>
<feature type="domain" description="Histidine kinase" evidence="10">
    <location>
        <begin position="418"/>
        <end position="639"/>
    </location>
</feature>
<keyword evidence="11" id="KW-0808">Transferase</keyword>
<organism evidence="11 12">
    <name type="scientific">Candidatus Marinarcus aquaticus</name>
    <dbReference type="NCBI Taxonomy" id="2044504"/>
    <lineage>
        <taxon>Bacteria</taxon>
        <taxon>Pseudomonadati</taxon>
        <taxon>Campylobacterota</taxon>
        <taxon>Epsilonproteobacteria</taxon>
        <taxon>Campylobacterales</taxon>
        <taxon>Arcobacteraceae</taxon>
        <taxon>Candidatus Marinarcus</taxon>
    </lineage>
</organism>
<evidence type="ECO:0000256" key="5">
    <source>
        <dbReference type="ARBA" id="ARBA00022553"/>
    </source>
</evidence>
<dbReference type="PRINTS" id="PR00344">
    <property type="entry name" value="BCTRLSENSOR"/>
</dbReference>
<dbReference type="Pfam" id="PF08269">
    <property type="entry name" value="dCache_2"/>
    <property type="match status" value="1"/>
</dbReference>
<dbReference type="CDD" id="cd18774">
    <property type="entry name" value="PDC2_HK_sensor"/>
    <property type="match status" value="1"/>
</dbReference>
<evidence type="ECO:0000256" key="3">
    <source>
        <dbReference type="ARBA" id="ARBA00012438"/>
    </source>
</evidence>
<dbReference type="CDD" id="cd00082">
    <property type="entry name" value="HisKA"/>
    <property type="match status" value="1"/>
</dbReference>
<dbReference type="GO" id="GO:0005886">
    <property type="term" value="C:plasma membrane"/>
    <property type="evidence" value="ECO:0007669"/>
    <property type="project" value="UniProtKB-SubCell"/>
</dbReference>
<keyword evidence="8 9" id="KW-0472">Membrane</keyword>
<dbReference type="EMBL" id="PDKN01000005">
    <property type="protein sequence ID" value="RXJ56491.1"/>
    <property type="molecule type" value="Genomic_DNA"/>
</dbReference>
<dbReference type="Pfam" id="PF02518">
    <property type="entry name" value="HATPase_c"/>
    <property type="match status" value="1"/>
</dbReference>
<comment type="subcellular location">
    <subcellularLocation>
        <location evidence="2">Cell membrane</location>
        <topology evidence="2">Multi-pass membrane protein</topology>
    </subcellularLocation>
</comment>
<keyword evidence="4" id="KW-1003">Cell membrane</keyword>
<dbReference type="Proteomes" id="UP000290657">
    <property type="component" value="Unassembled WGS sequence"/>
</dbReference>
<evidence type="ECO:0000256" key="4">
    <source>
        <dbReference type="ARBA" id="ARBA00022475"/>
    </source>
</evidence>
<dbReference type="Gene3D" id="3.30.565.10">
    <property type="entry name" value="Histidine kinase-like ATPase, C-terminal domain"/>
    <property type="match status" value="1"/>
</dbReference>
<reference evidence="11 12" key="1">
    <citation type="submission" date="2017-10" db="EMBL/GenBank/DDBJ databases">
        <title>Genomics of the genus Arcobacter.</title>
        <authorList>
            <person name="Perez-Cataluna A."/>
            <person name="Figueras M.J."/>
        </authorList>
    </citation>
    <scope>NUCLEOTIDE SEQUENCE [LARGE SCALE GENOMIC DNA]</scope>
    <source>
        <strain evidence="11 12">CECT 8987</strain>
    </source>
</reference>
<evidence type="ECO:0000259" key="10">
    <source>
        <dbReference type="PROSITE" id="PS50109"/>
    </source>
</evidence>
<sequence length="639" mass="74922">MYKSEQRILKIIKYSPAIFILFLAVVLTFFLYTENKISYEIEKKELEQNFMLSSKKEIKNDVEKIHTYIQKEQASTEKKLRESLKHRVYEAHAIATEIYNEHQHKGKNAVTKLIKDALRAIRFNDGRGYFFIYSFDYKCILLPINKSLEGSSFYNFKEGSGRYLTREIIEQLKKENEGFLSWSYHKPNDFEHSYKKIGFNKKFKPYGWYIGTGEYVDEFEQAQQKHILQTIERLTSSNNNYMFILNYEGDFLLHPNKKLQDKNLFLAQDLPQLQKNLSNEISFSHIKSRAENAGGYIEYEHHKNDSEFVEKTSYVIGFKPWNWIIGKGFYEDDMKRLLTSMKKDIDREFDEHVLKIILATASLTLILLLISTYVSKMLQNKFNEYKRTINEHAKHDAIQQNILAQQSKMAAMGEMIGNIAHQWRQPLSAITSSATGLSLKYEMKSLNQKEFDSFLDVITTSAQYLAQTIDDFRNFFIPQKTKKHFMIEDAFEKTFKLIQAQFQNRGIVFVKNIQEVQLYSLDNELIQVLINIFNNAKDQLSTLKGQKLIFIDVYEQNNKVIIKIKDSGFGIPEKIVEKIFDPYFTTKQSKHGTGIGLYMCKEIVTKHLKGKISAQNIEFEYDNEHHKGAMITIELPKEI</sequence>
<feature type="transmembrane region" description="Helical" evidence="9">
    <location>
        <begin position="12"/>
        <end position="32"/>
    </location>
</feature>
<evidence type="ECO:0000256" key="9">
    <source>
        <dbReference type="SAM" id="Phobius"/>
    </source>
</evidence>
<dbReference type="RefSeq" id="WP_128996467.1">
    <property type="nucleotide sequence ID" value="NZ_PDKN01000005.1"/>
</dbReference>
<evidence type="ECO:0000313" key="12">
    <source>
        <dbReference type="Proteomes" id="UP000290657"/>
    </source>
</evidence>
<name>A0A4Q0XP47_9BACT</name>
<dbReference type="Pfam" id="PF00512">
    <property type="entry name" value="HisKA"/>
    <property type="match status" value="1"/>
</dbReference>
<dbReference type="EC" id="2.7.13.3" evidence="3"/>
<proteinExistence type="predicted"/>
<evidence type="ECO:0000313" key="11">
    <source>
        <dbReference type="EMBL" id="RXJ56491.1"/>
    </source>
</evidence>
<dbReference type="PROSITE" id="PS50109">
    <property type="entry name" value="HIS_KIN"/>
    <property type="match status" value="1"/>
</dbReference>
<keyword evidence="11" id="KW-0418">Kinase</keyword>
<evidence type="ECO:0000256" key="1">
    <source>
        <dbReference type="ARBA" id="ARBA00000085"/>
    </source>
</evidence>
<dbReference type="InterPro" id="IPR005467">
    <property type="entry name" value="His_kinase_dom"/>
</dbReference>
<dbReference type="PANTHER" id="PTHR43065:SF42">
    <property type="entry name" value="TWO-COMPONENT SENSOR PPRA"/>
    <property type="match status" value="1"/>
</dbReference>
<dbReference type="SMART" id="SM01049">
    <property type="entry name" value="Cache_2"/>
    <property type="match status" value="1"/>
</dbReference>
<accession>A0A4Q0XP47</accession>
<keyword evidence="12" id="KW-1185">Reference proteome</keyword>
<dbReference type="GO" id="GO:0000155">
    <property type="term" value="F:phosphorelay sensor kinase activity"/>
    <property type="evidence" value="ECO:0007669"/>
    <property type="project" value="InterPro"/>
</dbReference>
<keyword evidence="7 9" id="KW-1133">Transmembrane helix</keyword>
<protein>
    <recommendedName>
        <fullName evidence="3">histidine kinase</fullName>
        <ecNumber evidence="3">2.7.13.3</ecNumber>
    </recommendedName>
</protein>
<dbReference type="SMART" id="SM00388">
    <property type="entry name" value="HisKA"/>
    <property type="match status" value="1"/>
</dbReference>
<comment type="catalytic activity">
    <reaction evidence="1">
        <text>ATP + protein L-histidine = ADP + protein N-phospho-L-histidine.</text>
        <dbReference type="EC" id="2.7.13.3"/>
    </reaction>
</comment>
<dbReference type="InterPro" id="IPR033480">
    <property type="entry name" value="sCache_2"/>
</dbReference>